<keyword evidence="1" id="KW-0732">Signal</keyword>
<protein>
    <recommendedName>
        <fullName evidence="2">Tail specific protease domain-containing protein</fullName>
    </recommendedName>
</protein>
<accession>A0A2S7IPT4</accession>
<organism evidence="3 4">
    <name type="scientific">Siphonobacter curvatus</name>
    <dbReference type="NCBI Taxonomy" id="2094562"/>
    <lineage>
        <taxon>Bacteria</taxon>
        <taxon>Pseudomonadati</taxon>
        <taxon>Bacteroidota</taxon>
        <taxon>Cytophagia</taxon>
        <taxon>Cytophagales</taxon>
        <taxon>Cytophagaceae</taxon>
        <taxon>Siphonobacter</taxon>
    </lineage>
</organism>
<evidence type="ECO:0000256" key="1">
    <source>
        <dbReference type="SAM" id="SignalP"/>
    </source>
</evidence>
<sequence>MKPLLYLSAFFVLLVLPLQAQPLQCPCTQALQKLVLKVEREYPGFSSKTKDTSLYQSLKQTLHKQAKGRDAKGCPSVLKTYTDFFKDPHLWVGANGTPFVAATTTFSEKLTIDLKEFEKDLQTTPDSVEGIYTMPGYKVGLKKTPANEYIGFILESASNAWKPKDIKFKLLANGSFTYALMDRSIQKGQYQSFYGALLFLEQIQVVLTKQTPKPRIDNGQIESRRKELEGFYFKKVSAKTSVLRLPSFEYQHVETINQLLTEHTALLESSQNLIIDLRGNPGGTTDAYQKLLPYISGKFIRHTGVEFLATQTYINNLETYKKSLGKDTPTQKIDQQIQTLKANLGRFVNFTSTGKSFFIDTLTVALKSPQQIIILANKGTGSSAEYFLFIAKQSKKVKVLGTPSYGALDYGNAFLIDFDCPPFQLFMPTYRALRLPDYPIDNIGIQPDVYLDPSIKDWVAFARDYLEQ</sequence>
<dbReference type="InterPro" id="IPR029045">
    <property type="entry name" value="ClpP/crotonase-like_dom_sf"/>
</dbReference>
<dbReference type="Gene3D" id="3.90.226.10">
    <property type="entry name" value="2-enoyl-CoA Hydratase, Chain A, domain 1"/>
    <property type="match status" value="1"/>
</dbReference>
<feature type="domain" description="Tail specific protease" evidence="2">
    <location>
        <begin position="218"/>
        <end position="452"/>
    </location>
</feature>
<dbReference type="EMBL" id="PTRA01000001">
    <property type="protein sequence ID" value="PQA59727.1"/>
    <property type="molecule type" value="Genomic_DNA"/>
</dbReference>
<evidence type="ECO:0000313" key="4">
    <source>
        <dbReference type="Proteomes" id="UP000239590"/>
    </source>
</evidence>
<gene>
    <name evidence="3" type="ORF">C5O19_08880</name>
</gene>
<feature type="chain" id="PRO_5015559395" description="Tail specific protease domain-containing protein" evidence="1">
    <location>
        <begin position="21"/>
        <end position="468"/>
    </location>
</feature>
<dbReference type="AlphaFoldDB" id="A0A2S7IPT4"/>
<reference evidence="4" key="1">
    <citation type="submission" date="2018-02" db="EMBL/GenBank/DDBJ databases">
        <title>Genome sequencing of Solimonas sp. HR-BB.</title>
        <authorList>
            <person name="Lee Y."/>
            <person name="Jeon C.O."/>
        </authorList>
    </citation>
    <scope>NUCLEOTIDE SEQUENCE [LARGE SCALE GENOMIC DNA]</scope>
    <source>
        <strain evidence="4">HR-U</strain>
    </source>
</reference>
<dbReference type="InterPro" id="IPR005151">
    <property type="entry name" value="Tail-specific_protease"/>
</dbReference>
<dbReference type="SUPFAM" id="SSF52096">
    <property type="entry name" value="ClpP/crotonase"/>
    <property type="match status" value="1"/>
</dbReference>
<feature type="signal peptide" evidence="1">
    <location>
        <begin position="1"/>
        <end position="20"/>
    </location>
</feature>
<dbReference type="Proteomes" id="UP000239590">
    <property type="component" value="Unassembled WGS sequence"/>
</dbReference>
<keyword evidence="4" id="KW-1185">Reference proteome</keyword>
<dbReference type="GO" id="GO:0008236">
    <property type="term" value="F:serine-type peptidase activity"/>
    <property type="evidence" value="ECO:0007669"/>
    <property type="project" value="InterPro"/>
</dbReference>
<comment type="caution">
    <text evidence="3">The sequence shown here is derived from an EMBL/GenBank/DDBJ whole genome shotgun (WGS) entry which is preliminary data.</text>
</comment>
<proteinExistence type="predicted"/>
<evidence type="ECO:0000313" key="3">
    <source>
        <dbReference type="EMBL" id="PQA59727.1"/>
    </source>
</evidence>
<dbReference type="Pfam" id="PF03572">
    <property type="entry name" value="Peptidase_S41"/>
    <property type="match status" value="1"/>
</dbReference>
<dbReference type="RefSeq" id="WP_104711442.1">
    <property type="nucleotide sequence ID" value="NZ_PTRA01000001.1"/>
</dbReference>
<name>A0A2S7IPT4_9BACT</name>
<dbReference type="OrthoDB" id="2327485at2"/>
<dbReference type="GO" id="GO:0006508">
    <property type="term" value="P:proteolysis"/>
    <property type="evidence" value="ECO:0007669"/>
    <property type="project" value="InterPro"/>
</dbReference>
<evidence type="ECO:0000259" key="2">
    <source>
        <dbReference type="SMART" id="SM00245"/>
    </source>
</evidence>
<dbReference type="SMART" id="SM00245">
    <property type="entry name" value="TSPc"/>
    <property type="match status" value="1"/>
</dbReference>